<dbReference type="AlphaFoldDB" id="D7BSG3"/>
<accession>D7BSG3</accession>
<keyword evidence="1" id="KW-0808">Transferase</keyword>
<dbReference type="EMBL" id="CP002047">
    <property type="protein sequence ID" value="ADI11460.1"/>
    <property type="molecule type" value="Genomic_DNA"/>
</dbReference>
<evidence type="ECO:0000313" key="1">
    <source>
        <dbReference type="EMBL" id="ADI11460.1"/>
    </source>
</evidence>
<reference evidence="1 2" key="1">
    <citation type="journal article" date="2010" name="J. Bacteriol.">
        <title>Genome sequence of the milbemycin-producing bacterium Streptomyces bingchenggensis.</title>
        <authorList>
            <person name="Wang X.J."/>
            <person name="Yan Y.J."/>
            <person name="Zhang B."/>
            <person name="An J."/>
            <person name="Wang J.J."/>
            <person name="Tian J."/>
            <person name="Jiang L."/>
            <person name="Chen Y.H."/>
            <person name="Huang S.X."/>
            <person name="Yin M."/>
            <person name="Zhang J."/>
            <person name="Gao A.L."/>
            <person name="Liu C.X."/>
            <person name="Zhu Z.X."/>
            <person name="Xiang W.S."/>
        </authorList>
    </citation>
    <scope>NUCLEOTIDE SEQUENCE [LARGE SCALE GENOMIC DNA]</scope>
    <source>
        <strain evidence="1 2">BCW-1</strain>
    </source>
</reference>
<proteinExistence type="predicted"/>
<keyword evidence="2" id="KW-1185">Reference proteome</keyword>
<dbReference type="KEGG" id="sbh:SBI_08342"/>
<gene>
    <name evidence="1" type="ordered locus">SBI_08342</name>
</gene>
<sequence>MRRALDRELTSVAVVDGAVAAFSLAHTDRRGRYWSGMTGTLRALRGRGLAKGPLPMSWW</sequence>
<protein>
    <submittedName>
        <fullName evidence="1">Putative acetyltransferase</fullName>
    </submittedName>
</protein>
<dbReference type="HOGENOM" id="CLU_2958648_0_0_11"/>
<dbReference type="Gene3D" id="3.40.630.30">
    <property type="match status" value="1"/>
</dbReference>
<organism evidence="1 2">
    <name type="scientific">Streptomyces bingchenggensis (strain BCW-1)</name>
    <dbReference type="NCBI Taxonomy" id="749414"/>
    <lineage>
        <taxon>Bacteria</taxon>
        <taxon>Bacillati</taxon>
        <taxon>Actinomycetota</taxon>
        <taxon>Actinomycetes</taxon>
        <taxon>Kitasatosporales</taxon>
        <taxon>Streptomycetaceae</taxon>
        <taxon>Streptomyces</taxon>
    </lineage>
</organism>
<dbReference type="GO" id="GO:0016740">
    <property type="term" value="F:transferase activity"/>
    <property type="evidence" value="ECO:0007669"/>
    <property type="project" value="UniProtKB-KW"/>
</dbReference>
<dbReference type="RefSeq" id="WP_014180910.1">
    <property type="nucleotide sequence ID" value="NC_016582.1"/>
</dbReference>
<dbReference type="PATRIC" id="fig|749414.3.peg.8585"/>
<name>D7BSG3_STRBB</name>
<dbReference type="Proteomes" id="UP000000377">
    <property type="component" value="Chromosome"/>
</dbReference>
<evidence type="ECO:0000313" key="2">
    <source>
        <dbReference type="Proteomes" id="UP000000377"/>
    </source>
</evidence>